<reference evidence="1" key="2">
    <citation type="journal article" date="2022" name="New Phytol.">
        <title>Evolutionary transition to the ectomycorrhizal habit in the genomes of a hyperdiverse lineage of mushroom-forming fungi.</title>
        <authorList>
            <person name="Looney B."/>
            <person name="Miyauchi S."/>
            <person name="Morin E."/>
            <person name="Drula E."/>
            <person name="Courty P.E."/>
            <person name="Kohler A."/>
            <person name="Kuo A."/>
            <person name="LaButti K."/>
            <person name="Pangilinan J."/>
            <person name="Lipzen A."/>
            <person name="Riley R."/>
            <person name="Andreopoulos W."/>
            <person name="He G."/>
            <person name="Johnson J."/>
            <person name="Nolan M."/>
            <person name="Tritt A."/>
            <person name="Barry K.W."/>
            <person name="Grigoriev I.V."/>
            <person name="Nagy L.G."/>
            <person name="Hibbett D."/>
            <person name="Henrissat B."/>
            <person name="Matheny P.B."/>
            <person name="Labbe J."/>
            <person name="Martin F.M."/>
        </authorList>
    </citation>
    <scope>NUCLEOTIDE SEQUENCE</scope>
    <source>
        <strain evidence="1">HHB10654</strain>
    </source>
</reference>
<comment type="caution">
    <text evidence="1">The sequence shown here is derived from an EMBL/GenBank/DDBJ whole genome shotgun (WGS) entry which is preliminary data.</text>
</comment>
<evidence type="ECO:0000313" key="1">
    <source>
        <dbReference type="EMBL" id="KAI0057188.1"/>
    </source>
</evidence>
<dbReference type="Proteomes" id="UP000814140">
    <property type="component" value="Unassembled WGS sequence"/>
</dbReference>
<gene>
    <name evidence="1" type="ORF">BV25DRAFT_1902852</name>
</gene>
<keyword evidence="2" id="KW-1185">Reference proteome</keyword>
<dbReference type="EMBL" id="MU277251">
    <property type="protein sequence ID" value="KAI0057188.1"/>
    <property type="molecule type" value="Genomic_DNA"/>
</dbReference>
<sequence length="616" mass="66990">MPSSSSLLLVAFSPLTTTLLASPGSNNSFNVQILSQSSESSRVARGLGSSSRKQLRTLILSQTTWIQEEELTRRSWKWVIRRQWWVDKRVNDGGDFGHDVHSTMLTVCVNQEYSVSVSKSAAQIWVRRDGPANAPSLIRADVYCVIVGASNSGSRGRQASIDFISGLSDYPIPRHRFSTVILSHPRQGPTHHGRVRPRPNLDVNGFPRMGIAMCIWHSALIAASLTSDRTTVESDLLLKAFSEALGSDAARTVERRCPRRVTPALAGKQASYVNVVVVASWLQLTSRGRVLAVAIYKFIDSQTLRHPTHAERRPATGVLVRKRLCPSARLVDLQDLDPGSHPAVVFGGDPCTWPLVYLLNSHGATASMAPPTWMRCSTIPSPDAVRPIKLEAVRYTALLGAVWRHFGHFQLSTSLSLTPPLLVTDLPHIIHPSPPLPPEVVMPVLNINATIESRKEASGKGTSSPIHHIHIYLGLLFLGVVVALFVVAGLLTYMPSMARTLAGPVRSTSGVVSSAEEESSTAGDAVASECRETDNSNASGVVKEVVDLDDGGDVLNVRSLTSSSSSPISPQVAHLHVRQGLLRFDSYSDYGGDTRLVGRQMNWVSAHDNVDDRHNV</sequence>
<protein>
    <submittedName>
        <fullName evidence="1">Uncharacterized protein</fullName>
    </submittedName>
</protein>
<name>A0ACB8SMT4_9AGAM</name>
<accession>A0ACB8SMT4</accession>
<proteinExistence type="predicted"/>
<evidence type="ECO:0000313" key="2">
    <source>
        <dbReference type="Proteomes" id="UP000814140"/>
    </source>
</evidence>
<reference evidence="1" key="1">
    <citation type="submission" date="2021-03" db="EMBL/GenBank/DDBJ databases">
        <authorList>
            <consortium name="DOE Joint Genome Institute"/>
            <person name="Ahrendt S."/>
            <person name="Looney B.P."/>
            <person name="Miyauchi S."/>
            <person name="Morin E."/>
            <person name="Drula E."/>
            <person name="Courty P.E."/>
            <person name="Chicoki N."/>
            <person name="Fauchery L."/>
            <person name="Kohler A."/>
            <person name="Kuo A."/>
            <person name="Labutti K."/>
            <person name="Pangilinan J."/>
            <person name="Lipzen A."/>
            <person name="Riley R."/>
            <person name="Andreopoulos W."/>
            <person name="He G."/>
            <person name="Johnson J."/>
            <person name="Barry K.W."/>
            <person name="Grigoriev I.V."/>
            <person name="Nagy L."/>
            <person name="Hibbett D."/>
            <person name="Henrissat B."/>
            <person name="Matheny P.B."/>
            <person name="Labbe J."/>
            <person name="Martin F."/>
        </authorList>
    </citation>
    <scope>NUCLEOTIDE SEQUENCE</scope>
    <source>
        <strain evidence="1">HHB10654</strain>
    </source>
</reference>
<organism evidence="1 2">
    <name type="scientific">Artomyces pyxidatus</name>
    <dbReference type="NCBI Taxonomy" id="48021"/>
    <lineage>
        <taxon>Eukaryota</taxon>
        <taxon>Fungi</taxon>
        <taxon>Dikarya</taxon>
        <taxon>Basidiomycota</taxon>
        <taxon>Agaricomycotina</taxon>
        <taxon>Agaricomycetes</taxon>
        <taxon>Russulales</taxon>
        <taxon>Auriscalpiaceae</taxon>
        <taxon>Artomyces</taxon>
    </lineage>
</organism>